<proteinExistence type="predicted"/>
<feature type="signal peptide" evidence="1">
    <location>
        <begin position="1"/>
        <end position="18"/>
    </location>
</feature>
<keyword evidence="1" id="KW-0732">Signal</keyword>
<accession>A0A0D8XGA7</accession>
<dbReference type="AlphaFoldDB" id="A0A0D8XGA7"/>
<dbReference type="EMBL" id="KN716627">
    <property type="protein sequence ID" value="KJH42769.1"/>
    <property type="molecule type" value="Genomic_DNA"/>
</dbReference>
<evidence type="ECO:0000256" key="1">
    <source>
        <dbReference type="SAM" id="SignalP"/>
    </source>
</evidence>
<reference evidence="2 3" key="1">
    <citation type="submission" date="2013-11" db="EMBL/GenBank/DDBJ databases">
        <title>Draft genome of the bovine lungworm Dictyocaulus viviparus.</title>
        <authorList>
            <person name="Mitreva M."/>
        </authorList>
    </citation>
    <scope>NUCLEOTIDE SEQUENCE [LARGE SCALE GENOMIC DNA]</scope>
    <source>
        <strain evidence="2 3">HannoverDv2000</strain>
    </source>
</reference>
<name>A0A0D8XGA7_DICVI</name>
<protein>
    <recommendedName>
        <fullName evidence="4">Secreted protein</fullName>
    </recommendedName>
</protein>
<gene>
    <name evidence="2" type="ORF">DICVIV_11228</name>
</gene>
<keyword evidence="3" id="KW-1185">Reference proteome</keyword>
<evidence type="ECO:0000313" key="2">
    <source>
        <dbReference type="EMBL" id="KJH42769.1"/>
    </source>
</evidence>
<evidence type="ECO:0000313" key="3">
    <source>
        <dbReference type="Proteomes" id="UP000053766"/>
    </source>
</evidence>
<evidence type="ECO:0008006" key="4">
    <source>
        <dbReference type="Google" id="ProtNLM"/>
    </source>
</evidence>
<organism evidence="2 3">
    <name type="scientific">Dictyocaulus viviparus</name>
    <name type="common">Bovine lungworm</name>
    <dbReference type="NCBI Taxonomy" id="29172"/>
    <lineage>
        <taxon>Eukaryota</taxon>
        <taxon>Metazoa</taxon>
        <taxon>Ecdysozoa</taxon>
        <taxon>Nematoda</taxon>
        <taxon>Chromadorea</taxon>
        <taxon>Rhabditida</taxon>
        <taxon>Rhabditina</taxon>
        <taxon>Rhabditomorpha</taxon>
        <taxon>Strongyloidea</taxon>
        <taxon>Metastrongylidae</taxon>
        <taxon>Dictyocaulus</taxon>
    </lineage>
</organism>
<sequence length="78" mass="9113">MTDFIPLVISICIPRTLCWVIVTSKLRQYNNEDWFLNFEVLELTARTRLCNHRQNPGEHQICLDDLLIAQLPDALSNE</sequence>
<feature type="chain" id="PRO_5002335605" description="Secreted protein" evidence="1">
    <location>
        <begin position="19"/>
        <end position="78"/>
    </location>
</feature>
<reference evidence="3" key="2">
    <citation type="journal article" date="2016" name="Sci. Rep.">
        <title>Dictyocaulus viviparus genome, variome and transcriptome elucidate lungworm biology and support future intervention.</title>
        <authorList>
            <person name="McNulty S.N."/>
            <person name="Strube C."/>
            <person name="Rosa B.A."/>
            <person name="Martin J.C."/>
            <person name="Tyagi R."/>
            <person name="Choi Y.J."/>
            <person name="Wang Q."/>
            <person name="Hallsworth Pepin K."/>
            <person name="Zhang X."/>
            <person name="Ozersky P."/>
            <person name="Wilson R.K."/>
            <person name="Sternberg P.W."/>
            <person name="Gasser R.B."/>
            <person name="Mitreva M."/>
        </authorList>
    </citation>
    <scope>NUCLEOTIDE SEQUENCE [LARGE SCALE GENOMIC DNA]</scope>
    <source>
        <strain evidence="3">HannoverDv2000</strain>
    </source>
</reference>
<dbReference type="Proteomes" id="UP000053766">
    <property type="component" value="Unassembled WGS sequence"/>
</dbReference>